<evidence type="ECO:0000256" key="10">
    <source>
        <dbReference type="ARBA" id="ARBA00023136"/>
    </source>
</evidence>
<protein>
    <recommendedName>
        <fullName evidence="11">Zinc metalloprotease</fullName>
        <ecNumber evidence="11">3.4.24.-</ecNumber>
    </recommendedName>
</protein>
<evidence type="ECO:0000256" key="1">
    <source>
        <dbReference type="ARBA" id="ARBA00001947"/>
    </source>
</evidence>
<sequence>MSPILVKTLQLLLSLSILIVLHELGHFIPAKLFKTRVEKFFLFFDVKFALFKKKIGETVYGIGWLPLGGYVKISGMIDESMDKDQMAGPPQPWEFRSKPAWQRLIIMVGGVTVNLILGFVIYMMILFVWGQKQLKPEDMPHGFAVVEEMEQFGFKNGDKILSVNDKELDNALRFNSYLLVRDVSNVKVEHIDGTQETLRLPDTIGDYIFKKGLMPAFQLRTNPILDTIIADSQAEKAGLLKGDKVLAVDGKNVTFFDEIGSHLKDKPNYDTQLVVERGNQIDTITATTDEDGKLGIYSMQGGMVTPKEKKFGFGEAVWKGFAYGYWTLHDYVVQFKYIFTKEGATQVGGFGTIAKMFPSVWDWQSFWMSTALISIILAFMNILPIPALDGGHVMFLLYEMITGRKPSDKFLEYAQMIGFFLLIALLLFANGNDIYRWLSER</sequence>
<comment type="caution">
    <text evidence="13">The sequence shown here is derived from an EMBL/GenBank/DDBJ whole genome shotgun (WGS) entry which is preliminary data.</text>
</comment>
<keyword evidence="5 11" id="KW-0812">Transmembrane</keyword>
<evidence type="ECO:0000256" key="9">
    <source>
        <dbReference type="ARBA" id="ARBA00023049"/>
    </source>
</evidence>
<keyword evidence="4 13" id="KW-0645">Protease</keyword>
<dbReference type="CDD" id="cd23081">
    <property type="entry name" value="cpPDZ_EcRseP-like"/>
    <property type="match status" value="1"/>
</dbReference>
<evidence type="ECO:0000313" key="14">
    <source>
        <dbReference type="Proteomes" id="UP000018850"/>
    </source>
</evidence>
<organism evidence="13 14">
    <name type="scientific">Zhouia amylolytica AD3</name>
    <dbReference type="NCBI Taxonomy" id="1286632"/>
    <lineage>
        <taxon>Bacteria</taxon>
        <taxon>Pseudomonadati</taxon>
        <taxon>Bacteroidota</taxon>
        <taxon>Flavobacteriia</taxon>
        <taxon>Flavobacteriales</taxon>
        <taxon>Flavobacteriaceae</taxon>
        <taxon>Zhouia</taxon>
    </lineage>
</organism>
<dbReference type="AlphaFoldDB" id="W2UIY8"/>
<dbReference type="GO" id="GO:0046872">
    <property type="term" value="F:metal ion binding"/>
    <property type="evidence" value="ECO:0007669"/>
    <property type="project" value="UniProtKB-KW"/>
</dbReference>
<dbReference type="GO" id="GO:0004222">
    <property type="term" value="F:metalloendopeptidase activity"/>
    <property type="evidence" value="ECO:0007669"/>
    <property type="project" value="InterPro"/>
</dbReference>
<accession>W2UIY8</accession>
<feature type="domain" description="Peptidase M50" evidence="12">
    <location>
        <begin position="11"/>
        <end position="425"/>
    </location>
</feature>
<dbReference type="Gene3D" id="2.30.42.10">
    <property type="match status" value="1"/>
</dbReference>
<dbReference type="InterPro" id="IPR036034">
    <property type="entry name" value="PDZ_sf"/>
</dbReference>
<keyword evidence="6 11" id="KW-0378">Hydrolase</keyword>
<evidence type="ECO:0000256" key="4">
    <source>
        <dbReference type="ARBA" id="ARBA00022670"/>
    </source>
</evidence>
<keyword evidence="9 11" id="KW-0482">Metalloprotease</keyword>
<dbReference type="SUPFAM" id="SSF50156">
    <property type="entry name" value="PDZ domain-like"/>
    <property type="match status" value="2"/>
</dbReference>
<dbReference type="GO" id="GO:0006508">
    <property type="term" value="P:proteolysis"/>
    <property type="evidence" value="ECO:0007669"/>
    <property type="project" value="UniProtKB-KW"/>
</dbReference>
<dbReference type="PANTHER" id="PTHR42837">
    <property type="entry name" value="REGULATOR OF SIGMA-E PROTEASE RSEP"/>
    <property type="match status" value="1"/>
</dbReference>
<evidence type="ECO:0000256" key="5">
    <source>
        <dbReference type="ARBA" id="ARBA00022692"/>
    </source>
</evidence>
<dbReference type="Proteomes" id="UP000018850">
    <property type="component" value="Unassembled WGS sequence"/>
</dbReference>
<comment type="similarity">
    <text evidence="3 11">Belongs to the peptidase M50B family.</text>
</comment>
<dbReference type="InterPro" id="IPR008915">
    <property type="entry name" value="Peptidase_M50"/>
</dbReference>
<dbReference type="PATRIC" id="fig|1286632.3.peg.3109"/>
<keyword evidence="14" id="KW-1185">Reference proteome</keyword>
<reference evidence="14" key="1">
    <citation type="submission" date="2013-11" db="EMBL/GenBank/DDBJ databases">
        <title>Draft genome sequence from a member of Zhouia, isolated tidal flat.</title>
        <authorList>
            <person name="Jin H."/>
            <person name="Jeon C.O."/>
        </authorList>
    </citation>
    <scope>NUCLEOTIDE SEQUENCE [LARGE SCALE GENOMIC DNA]</scope>
    <source>
        <strain evidence="14">AD3</strain>
    </source>
</reference>
<keyword evidence="7 11" id="KW-0862">Zinc</keyword>
<reference evidence="13 14" key="2">
    <citation type="journal article" date="2016" name="Genome Announc.">
        <title>Draft Genome Sequence of Zhouia amylolytica AD3, Isolated from Tidal Flat Sediment.</title>
        <authorList>
            <person name="Jia B."/>
            <person name="Jin H.M."/>
            <person name="Lee H.J."/>
            <person name="Jeon C.O."/>
        </authorList>
    </citation>
    <scope>NUCLEOTIDE SEQUENCE [LARGE SCALE GENOMIC DNA]</scope>
    <source>
        <strain evidence="13 14">AD3</strain>
    </source>
</reference>
<evidence type="ECO:0000256" key="3">
    <source>
        <dbReference type="ARBA" id="ARBA00007931"/>
    </source>
</evidence>
<keyword evidence="8 11" id="KW-1133">Transmembrane helix</keyword>
<comment type="cofactor">
    <cofactor evidence="1 11">
        <name>Zn(2+)</name>
        <dbReference type="ChEBI" id="CHEBI:29105"/>
    </cofactor>
</comment>
<dbReference type="InterPro" id="IPR004387">
    <property type="entry name" value="Pept_M50_Zn"/>
</dbReference>
<keyword evidence="10 11" id="KW-0472">Membrane</keyword>
<evidence type="ECO:0000256" key="6">
    <source>
        <dbReference type="ARBA" id="ARBA00022801"/>
    </source>
</evidence>
<keyword evidence="11" id="KW-0479">Metal-binding</keyword>
<proteinExistence type="inferred from homology"/>
<dbReference type="CDD" id="cd06163">
    <property type="entry name" value="S2P-M50_PDZ_RseP-like"/>
    <property type="match status" value="1"/>
</dbReference>
<feature type="transmembrane region" description="Helical" evidence="11">
    <location>
        <begin position="104"/>
        <end position="129"/>
    </location>
</feature>
<comment type="subcellular location">
    <subcellularLocation>
        <location evidence="2">Membrane</location>
        <topology evidence="2">Multi-pass membrane protein</topology>
    </subcellularLocation>
</comment>
<evidence type="ECO:0000256" key="7">
    <source>
        <dbReference type="ARBA" id="ARBA00022833"/>
    </source>
</evidence>
<evidence type="ECO:0000256" key="8">
    <source>
        <dbReference type="ARBA" id="ARBA00022989"/>
    </source>
</evidence>
<name>W2UIY8_9FLAO</name>
<dbReference type="eggNOG" id="COG0750">
    <property type="taxonomic scope" value="Bacteria"/>
</dbReference>
<dbReference type="EC" id="3.4.24.-" evidence="11"/>
<evidence type="ECO:0000259" key="12">
    <source>
        <dbReference type="Pfam" id="PF02163"/>
    </source>
</evidence>
<evidence type="ECO:0000313" key="13">
    <source>
        <dbReference type="EMBL" id="ETN93983.1"/>
    </source>
</evidence>
<dbReference type="PANTHER" id="PTHR42837:SF2">
    <property type="entry name" value="MEMBRANE METALLOPROTEASE ARASP2, CHLOROPLASTIC-RELATED"/>
    <property type="match status" value="1"/>
</dbReference>
<dbReference type="STRING" id="376730.SAMN04487906_0208"/>
<dbReference type="NCBIfam" id="TIGR00054">
    <property type="entry name" value="RIP metalloprotease RseP"/>
    <property type="match status" value="1"/>
</dbReference>
<feature type="transmembrane region" description="Helical" evidence="11">
    <location>
        <begin position="366"/>
        <end position="398"/>
    </location>
</feature>
<dbReference type="EMBL" id="AYXY01000027">
    <property type="protein sequence ID" value="ETN93983.1"/>
    <property type="molecule type" value="Genomic_DNA"/>
</dbReference>
<feature type="transmembrane region" description="Helical" evidence="11">
    <location>
        <begin position="410"/>
        <end position="429"/>
    </location>
</feature>
<dbReference type="RefSeq" id="WP_038268723.1">
    <property type="nucleotide sequence ID" value="NZ_AYXY01000027.1"/>
</dbReference>
<evidence type="ECO:0000256" key="2">
    <source>
        <dbReference type="ARBA" id="ARBA00004141"/>
    </source>
</evidence>
<gene>
    <name evidence="13" type="ORF">P278_31150</name>
</gene>
<dbReference type="GO" id="GO:0016020">
    <property type="term" value="C:membrane"/>
    <property type="evidence" value="ECO:0007669"/>
    <property type="project" value="UniProtKB-SubCell"/>
</dbReference>
<evidence type="ECO:0000256" key="11">
    <source>
        <dbReference type="RuleBase" id="RU362031"/>
    </source>
</evidence>
<dbReference type="Pfam" id="PF02163">
    <property type="entry name" value="Peptidase_M50"/>
    <property type="match status" value="1"/>
</dbReference>